<evidence type="ECO:0000256" key="1">
    <source>
        <dbReference type="SAM" id="MobiDB-lite"/>
    </source>
</evidence>
<keyword evidence="3" id="KW-1185">Reference proteome</keyword>
<sequence>MRRSVIDKTSSVSGDLRPPGRAGDNAAILHRDDGDHHQSVNGNGGAGKDAENYSRASAPRRHLGSDYRTRWPPRHLMTSLIAHV</sequence>
<proteinExistence type="predicted"/>
<feature type="region of interest" description="Disordered" evidence="1">
    <location>
        <begin position="1"/>
        <end position="70"/>
    </location>
</feature>
<evidence type="ECO:0000313" key="3">
    <source>
        <dbReference type="Proteomes" id="UP000837857"/>
    </source>
</evidence>
<name>A0ABN8I6X8_9NEOP</name>
<feature type="non-terminal residue" evidence="2">
    <location>
        <position position="1"/>
    </location>
</feature>
<organism evidence="2 3">
    <name type="scientific">Iphiclides podalirius</name>
    <name type="common">scarce swallowtail</name>
    <dbReference type="NCBI Taxonomy" id="110791"/>
    <lineage>
        <taxon>Eukaryota</taxon>
        <taxon>Metazoa</taxon>
        <taxon>Ecdysozoa</taxon>
        <taxon>Arthropoda</taxon>
        <taxon>Hexapoda</taxon>
        <taxon>Insecta</taxon>
        <taxon>Pterygota</taxon>
        <taxon>Neoptera</taxon>
        <taxon>Endopterygota</taxon>
        <taxon>Lepidoptera</taxon>
        <taxon>Glossata</taxon>
        <taxon>Ditrysia</taxon>
        <taxon>Papilionoidea</taxon>
        <taxon>Papilionidae</taxon>
        <taxon>Papilioninae</taxon>
        <taxon>Iphiclides</taxon>
    </lineage>
</organism>
<accession>A0ABN8I6X8</accession>
<dbReference type="EMBL" id="OW152814">
    <property type="protein sequence ID" value="CAH2049844.1"/>
    <property type="molecule type" value="Genomic_DNA"/>
</dbReference>
<reference evidence="2" key="1">
    <citation type="submission" date="2022-03" db="EMBL/GenBank/DDBJ databases">
        <authorList>
            <person name="Martin H S."/>
        </authorList>
    </citation>
    <scope>NUCLEOTIDE SEQUENCE</scope>
</reference>
<feature type="compositionally biased region" description="Basic and acidic residues" evidence="1">
    <location>
        <begin position="29"/>
        <end position="38"/>
    </location>
</feature>
<dbReference type="Proteomes" id="UP000837857">
    <property type="component" value="Chromosome 2"/>
</dbReference>
<evidence type="ECO:0000313" key="2">
    <source>
        <dbReference type="EMBL" id="CAH2049844.1"/>
    </source>
</evidence>
<protein>
    <submittedName>
        <fullName evidence="2">Uncharacterized protein</fullName>
    </submittedName>
</protein>
<gene>
    <name evidence="2" type="ORF">IPOD504_LOCUS7044</name>
</gene>